<dbReference type="PANTHER" id="PTHR11811">
    <property type="entry name" value="6-PHOSPHOGLUCONATE DEHYDROGENASE"/>
    <property type="match status" value="1"/>
</dbReference>
<dbReference type="GO" id="GO:0050661">
    <property type="term" value="F:NADP binding"/>
    <property type="evidence" value="ECO:0007669"/>
    <property type="project" value="InterPro"/>
</dbReference>
<gene>
    <name evidence="5" type="ORF">A2846_00930</name>
</gene>
<evidence type="ECO:0000259" key="4">
    <source>
        <dbReference type="SMART" id="SM01350"/>
    </source>
</evidence>
<protein>
    <submittedName>
        <fullName evidence="5">6-phosphogluconate dehydrogenase (Decarboxylating)</fullName>
    </submittedName>
</protein>
<dbReference type="Proteomes" id="UP000176339">
    <property type="component" value="Unassembled WGS sequence"/>
</dbReference>
<dbReference type="SUPFAM" id="SSF48179">
    <property type="entry name" value="6-phosphogluconate dehydrogenase C-terminal domain-like"/>
    <property type="match status" value="1"/>
</dbReference>
<dbReference type="InterPro" id="IPR036291">
    <property type="entry name" value="NAD(P)-bd_dom_sf"/>
</dbReference>
<feature type="domain" description="6-phosphogluconate dehydrogenase C-terminal" evidence="4">
    <location>
        <begin position="172"/>
        <end position="306"/>
    </location>
</feature>
<proteinExistence type="inferred from homology"/>
<dbReference type="Pfam" id="PF03446">
    <property type="entry name" value="NAD_binding_2"/>
    <property type="match status" value="1"/>
</dbReference>
<reference evidence="5 6" key="1">
    <citation type="journal article" date="2016" name="Nat. Commun.">
        <title>Thousands of microbial genomes shed light on interconnected biogeochemical processes in an aquifer system.</title>
        <authorList>
            <person name="Anantharaman K."/>
            <person name="Brown C.T."/>
            <person name="Hug L.A."/>
            <person name="Sharon I."/>
            <person name="Castelle C.J."/>
            <person name="Probst A.J."/>
            <person name="Thomas B.C."/>
            <person name="Singh A."/>
            <person name="Wilkins M.J."/>
            <person name="Karaoz U."/>
            <person name="Brodie E.L."/>
            <person name="Williams K.H."/>
            <person name="Hubbard S.S."/>
            <person name="Banfield J.F."/>
        </authorList>
    </citation>
    <scope>NUCLEOTIDE SEQUENCE [LARGE SCALE GENOMIC DNA]</scope>
</reference>
<dbReference type="Pfam" id="PF00393">
    <property type="entry name" value="6PGD"/>
    <property type="match status" value="1"/>
</dbReference>
<dbReference type="InterPro" id="IPR004849">
    <property type="entry name" value="6DGDH_YqeC"/>
</dbReference>
<keyword evidence="2" id="KW-0560">Oxidoreductase</keyword>
<dbReference type="NCBIfam" id="NF007161">
    <property type="entry name" value="PRK09599.1"/>
    <property type="match status" value="1"/>
</dbReference>
<evidence type="ECO:0000256" key="3">
    <source>
        <dbReference type="ARBA" id="ARBA00023064"/>
    </source>
</evidence>
<dbReference type="InterPro" id="IPR013328">
    <property type="entry name" value="6PGD_dom2"/>
</dbReference>
<dbReference type="Gene3D" id="1.10.1040.10">
    <property type="entry name" value="N-(1-d-carboxylethyl)-l-norvaline Dehydrogenase, domain 2"/>
    <property type="match status" value="1"/>
</dbReference>
<comment type="similarity">
    <text evidence="1">Belongs to the 6-phosphogluconate dehydrogenase family.</text>
</comment>
<accession>A0A1F5P3N8</accession>
<dbReference type="GO" id="GO:0006098">
    <property type="term" value="P:pentose-phosphate shunt"/>
    <property type="evidence" value="ECO:0007669"/>
    <property type="project" value="InterPro"/>
</dbReference>
<dbReference type="GO" id="GO:0019521">
    <property type="term" value="P:D-gluconate metabolic process"/>
    <property type="evidence" value="ECO:0007669"/>
    <property type="project" value="UniProtKB-KW"/>
</dbReference>
<comment type="caution">
    <text evidence="5">The sequence shown here is derived from an EMBL/GenBank/DDBJ whole genome shotgun (WGS) entry which is preliminary data.</text>
</comment>
<keyword evidence="3" id="KW-0311">Gluconate utilization</keyword>
<dbReference type="InterPro" id="IPR006115">
    <property type="entry name" value="6PGDH_NADP-bd"/>
</dbReference>
<evidence type="ECO:0000313" key="6">
    <source>
        <dbReference type="Proteomes" id="UP000176339"/>
    </source>
</evidence>
<dbReference type="InterPro" id="IPR006183">
    <property type="entry name" value="Pgluconate_DH"/>
</dbReference>
<evidence type="ECO:0000256" key="2">
    <source>
        <dbReference type="ARBA" id="ARBA00023002"/>
    </source>
</evidence>
<evidence type="ECO:0000313" key="5">
    <source>
        <dbReference type="EMBL" id="OGE84454.1"/>
    </source>
</evidence>
<dbReference type="SMART" id="SM01350">
    <property type="entry name" value="6PGD"/>
    <property type="match status" value="1"/>
</dbReference>
<evidence type="ECO:0000256" key="1">
    <source>
        <dbReference type="ARBA" id="ARBA00008419"/>
    </source>
</evidence>
<sequence length="307" mass="33796">MTIGILGLGRMGAQIARRLHKNKFNVIAWNRSEGPREEFAKFGGKTAETPEEIIAKLSALGGPKIIWLMLPSGETTGEFIEKLYPSLQKNDIVIDGGNSFYRDSQKRAAKLAERGVHYFDSGTSGGVWGQQNGFSLMVGGPEEIWPQVEPIFKALAAGNGENYGLVGPNGAGHFVKMVHNAIEYGMMEAIAEGFGILKASEFKDLDFSQVAHIWSKGSVVSSWLVDLAKNIFDTEDLDKVMGYIAHTGEGKWTIEEAKKLGVAVPVMENSFQVRVESEKPENQELFSNKIVALLRKQFGGHEVKYKD</sequence>
<dbReference type="SUPFAM" id="SSF51735">
    <property type="entry name" value="NAD(P)-binding Rossmann-fold domains"/>
    <property type="match status" value="1"/>
</dbReference>
<dbReference type="GO" id="GO:0004616">
    <property type="term" value="F:phosphogluconate dehydrogenase (decarboxylating) activity"/>
    <property type="evidence" value="ECO:0007669"/>
    <property type="project" value="InterPro"/>
</dbReference>
<dbReference type="NCBIfam" id="TIGR00872">
    <property type="entry name" value="gnd_rel"/>
    <property type="match status" value="1"/>
</dbReference>
<dbReference type="InterPro" id="IPR006114">
    <property type="entry name" value="6PGDH_C"/>
</dbReference>
<dbReference type="PRINTS" id="PR00076">
    <property type="entry name" value="6PGDHDRGNASE"/>
</dbReference>
<dbReference type="InterPro" id="IPR008927">
    <property type="entry name" value="6-PGluconate_DH-like_C_sf"/>
</dbReference>
<dbReference type="Gene3D" id="3.40.50.720">
    <property type="entry name" value="NAD(P)-binding Rossmann-like Domain"/>
    <property type="match status" value="1"/>
</dbReference>
<organism evidence="5 6">
    <name type="scientific">Candidatus Doudnabacteria bacterium RIFCSPHIGHO2_01_FULL_49_9</name>
    <dbReference type="NCBI Taxonomy" id="1817827"/>
    <lineage>
        <taxon>Bacteria</taxon>
        <taxon>Candidatus Doudnaibacteriota</taxon>
    </lineage>
</organism>
<name>A0A1F5P3N8_9BACT</name>
<dbReference type="AlphaFoldDB" id="A0A1F5P3N8"/>
<dbReference type="EMBL" id="MFEN01000011">
    <property type="protein sequence ID" value="OGE84454.1"/>
    <property type="molecule type" value="Genomic_DNA"/>
</dbReference>